<dbReference type="InterPro" id="IPR038717">
    <property type="entry name" value="Tc1-like_DDE_dom"/>
</dbReference>
<dbReference type="AlphaFoldDB" id="A0A5C4S2A8"/>
<dbReference type="InterPro" id="IPR036397">
    <property type="entry name" value="RNaseH_sf"/>
</dbReference>
<evidence type="ECO:0000259" key="1">
    <source>
        <dbReference type="Pfam" id="PF13358"/>
    </source>
</evidence>
<gene>
    <name evidence="2" type="ORF">FGF66_10400</name>
</gene>
<name>A0A5C4S2A8_CHLTI</name>
<proteinExistence type="predicted"/>
<evidence type="ECO:0000313" key="2">
    <source>
        <dbReference type="EMBL" id="TNJ37554.1"/>
    </source>
</evidence>
<protein>
    <submittedName>
        <fullName evidence="2">Transposase</fullName>
    </submittedName>
</protein>
<sequence>MFQDEARFGRISDTRRCWCPRPIRPLAQAMVTQQYTYAYAAVSVSDGVLDTLILPQVNSECMQLFLDEVATRHPKDRIAMILDGAGWHKSSTLKIPKNMLLVSLPPYAPELNPVEHLWD</sequence>
<dbReference type="Gene3D" id="3.30.420.10">
    <property type="entry name" value="Ribonuclease H-like superfamily/Ribonuclease H"/>
    <property type="match status" value="1"/>
</dbReference>
<accession>A0A5C4S2A8</accession>
<comment type="caution">
    <text evidence="2">The sequence shown here is derived from an EMBL/GenBank/DDBJ whole genome shotgun (WGS) entry which is preliminary data.</text>
</comment>
<evidence type="ECO:0000313" key="3">
    <source>
        <dbReference type="Proteomes" id="UP000308271"/>
    </source>
</evidence>
<organism evidence="2 3">
    <name type="scientific">Chlorobaculum thiosulfatiphilum</name>
    <name type="common">Chlorobium limicola f.sp. thiosulfatophilum</name>
    <dbReference type="NCBI Taxonomy" id="115852"/>
    <lineage>
        <taxon>Bacteria</taxon>
        <taxon>Pseudomonadati</taxon>
        <taxon>Chlorobiota</taxon>
        <taxon>Chlorobiia</taxon>
        <taxon>Chlorobiales</taxon>
        <taxon>Chlorobiaceae</taxon>
        <taxon>Chlorobaculum</taxon>
    </lineage>
</organism>
<dbReference type="EMBL" id="VDCH01000027">
    <property type="protein sequence ID" value="TNJ37554.1"/>
    <property type="molecule type" value="Genomic_DNA"/>
</dbReference>
<keyword evidence="3" id="KW-1185">Reference proteome</keyword>
<feature type="domain" description="Tc1-like transposase DDE" evidence="1">
    <location>
        <begin position="2"/>
        <end position="119"/>
    </location>
</feature>
<dbReference type="Proteomes" id="UP000308271">
    <property type="component" value="Unassembled WGS sequence"/>
</dbReference>
<reference evidence="2 3" key="1">
    <citation type="submission" date="2019-05" db="EMBL/GenBank/DDBJ databases">
        <title>Draft Whole-Genome sequence of the green sulfur bacterium Chlorobaculum thiosulfatiphilum DSM 249.</title>
        <authorList>
            <person name="Meyer T.E."/>
            <person name="Kyndt J.A."/>
        </authorList>
    </citation>
    <scope>NUCLEOTIDE SEQUENCE [LARGE SCALE GENOMIC DNA]</scope>
    <source>
        <strain evidence="2 3">DSM 249</strain>
    </source>
</reference>
<dbReference type="GO" id="GO:0003676">
    <property type="term" value="F:nucleic acid binding"/>
    <property type="evidence" value="ECO:0007669"/>
    <property type="project" value="InterPro"/>
</dbReference>
<dbReference type="OrthoDB" id="593891at2"/>
<dbReference type="Pfam" id="PF13358">
    <property type="entry name" value="DDE_3"/>
    <property type="match status" value="1"/>
</dbReference>